<dbReference type="SUPFAM" id="SSF46689">
    <property type="entry name" value="Homeodomain-like"/>
    <property type="match status" value="2"/>
</dbReference>
<feature type="domain" description="HTH araC/xylS-type" evidence="4">
    <location>
        <begin position="161"/>
        <end position="259"/>
    </location>
</feature>
<reference evidence="5 6" key="1">
    <citation type="submission" date="2016-10" db="EMBL/GenBank/DDBJ databases">
        <title>Genome sequence of Streptomyces gilvigriseus MUSC 26.</title>
        <authorList>
            <person name="Lee L.-H."/>
            <person name="Ser H.-L."/>
        </authorList>
    </citation>
    <scope>NUCLEOTIDE SEQUENCE [LARGE SCALE GENOMIC DNA]</scope>
    <source>
        <strain evidence="5 6">MUSC 26</strain>
    </source>
</reference>
<dbReference type="STRING" id="1428644.BIV57_14460"/>
<dbReference type="GO" id="GO:0003700">
    <property type="term" value="F:DNA-binding transcription factor activity"/>
    <property type="evidence" value="ECO:0007669"/>
    <property type="project" value="InterPro"/>
</dbReference>
<evidence type="ECO:0000256" key="2">
    <source>
        <dbReference type="ARBA" id="ARBA00023125"/>
    </source>
</evidence>
<protein>
    <recommendedName>
        <fullName evidence="4">HTH araC/xylS-type domain-containing protein</fullName>
    </recommendedName>
</protein>
<proteinExistence type="predicted"/>
<dbReference type="Pfam" id="PF12833">
    <property type="entry name" value="HTH_18"/>
    <property type="match status" value="1"/>
</dbReference>
<organism evidence="5 6">
    <name type="scientific">Mangrovactinospora gilvigrisea</name>
    <dbReference type="NCBI Taxonomy" id="1428644"/>
    <lineage>
        <taxon>Bacteria</taxon>
        <taxon>Bacillati</taxon>
        <taxon>Actinomycetota</taxon>
        <taxon>Actinomycetes</taxon>
        <taxon>Kitasatosporales</taxon>
        <taxon>Streptomycetaceae</taxon>
        <taxon>Mangrovactinospora</taxon>
    </lineage>
</organism>
<dbReference type="PROSITE" id="PS01124">
    <property type="entry name" value="HTH_ARAC_FAMILY_2"/>
    <property type="match status" value="1"/>
</dbReference>
<dbReference type="InterPro" id="IPR018060">
    <property type="entry name" value="HTH_AraC"/>
</dbReference>
<dbReference type="EMBL" id="MLCF01000076">
    <property type="protein sequence ID" value="OIV36772.1"/>
    <property type="molecule type" value="Genomic_DNA"/>
</dbReference>
<gene>
    <name evidence="5" type="ORF">BIV57_14460</name>
</gene>
<evidence type="ECO:0000256" key="3">
    <source>
        <dbReference type="ARBA" id="ARBA00023163"/>
    </source>
</evidence>
<dbReference type="AlphaFoldDB" id="A0A1J7C5E8"/>
<dbReference type="OrthoDB" id="198203at2"/>
<dbReference type="Gene3D" id="1.10.10.60">
    <property type="entry name" value="Homeodomain-like"/>
    <property type="match status" value="1"/>
</dbReference>
<keyword evidence="1" id="KW-0805">Transcription regulation</keyword>
<evidence type="ECO:0000313" key="6">
    <source>
        <dbReference type="Proteomes" id="UP000243342"/>
    </source>
</evidence>
<keyword evidence="2" id="KW-0238">DNA-binding</keyword>
<dbReference type="SMART" id="SM00342">
    <property type="entry name" value="HTH_ARAC"/>
    <property type="match status" value="1"/>
</dbReference>
<keyword evidence="6" id="KW-1185">Reference proteome</keyword>
<accession>A0A1J7C5E8</accession>
<dbReference type="PANTHER" id="PTHR46796">
    <property type="entry name" value="HTH-TYPE TRANSCRIPTIONAL ACTIVATOR RHAS-RELATED"/>
    <property type="match status" value="1"/>
</dbReference>
<keyword evidence="3" id="KW-0804">Transcription</keyword>
<dbReference type="InterPro" id="IPR050204">
    <property type="entry name" value="AraC_XylS_family_regulators"/>
</dbReference>
<evidence type="ECO:0000256" key="1">
    <source>
        <dbReference type="ARBA" id="ARBA00023015"/>
    </source>
</evidence>
<dbReference type="GO" id="GO:0043565">
    <property type="term" value="F:sequence-specific DNA binding"/>
    <property type="evidence" value="ECO:0007669"/>
    <property type="project" value="InterPro"/>
</dbReference>
<evidence type="ECO:0000259" key="4">
    <source>
        <dbReference type="PROSITE" id="PS01124"/>
    </source>
</evidence>
<evidence type="ECO:0000313" key="5">
    <source>
        <dbReference type="EMBL" id="OIV36772.1"/>
    </source>
</evidence>
<sequence length="264" mass="28708">MRFPVCLAGPPEVVQYGPAHHGLGGVREEEYVLPDLWAVHFYSYLGELSVEGVTVPIRPGSVSAIPPGARMRFRYHGPSEHFYAHLRLPDAAGSRERLRLMDDLARDGGAVRGCFRRLAEASPDAPGRVRAAVWELLWQLADRARAGDSGGGPPGADPVVLAAVRRIEQGLAGPLRVAALADALGVSHNHLTRRFQAELGCTVVEHVRRRRMARAEHMLLNSTLAVKSIAIQVGIPDLQAFNKACRRHFGTGPRGIRGGDRPPL</sequence>
<comment type="caution">
    <text evidence="5">The sequence shown here is derived from an EMBL/GenBank/DDBJ whole genome shotgun (WGS) entry which is preliminary data.</text>
</comment>
<name>A0A1J7C5E8_9ACTN</name>
<dbReference type="Proteomes" id="UP000243342">
    <property type="component" value="Unassembled WGS sequence"/>
</dbReference>
<dbReference type="InterPro" id="IPR009057">
    <property type="entry name" value="Homeodomain-like_sf"/>
</dbReference>